<dbReference type="Proteomes" id="UP000036503">
    <property type="component" value="Unassembled WGS sequence"/>
</dbReference>
<name>A0A0J6WT81_9FIRM</name>
<gene>
    <name evidence="6" type="ORF">AB840_12055</name>
</gene>
<dbReference type="InterPro" id="IPR011078">
    <property type="entry name" value="PyrdxlP_homeostasis"/>
</dbReference>
<dbReference type="PIRSF" id="PIRSF004848">
    <property type="entry name" value="YBL036c_PLPDEIII"/>
    <property type="match status" value="1"/>
</dbReference>
<proteinExistence type="inferred from homology"/>
<comment type="function">
    <text evidence="2">Pyridoxal 5'-phosphate (PLP)-binding protein, which is involved in PLP homeostasis.</text>
</comment>
<dbReference type="FunCoup" id="A0A0J6WT81">
    <property type="interactions" value="353"/>
</dbReference>
<comment type="similarity">
    <text evidence="2 4">Belongs to the pyridoxal phosphate-binding protein YggS/PROSC family.</text>
</comment>
<dbReference type="NCBIfam" id="TIGR00044">
    <property type="entry name" value="YggS family pyridoxal phosphate-dependent enzyme"/>
    <property type="match status" value="1"/>
</dbReference>
<keyword evidence="7" id="KW-1185">Reference proteome</keyword>
<keyword evidence="1 2" id="KW-0663">Pyridoxal phosphate</keyword>
<evidence type="ECO:0000256" key="3">
    <source>
        <dbReference type="PIRSR" id="PIRSR004848-1"/>
    </source>
</evidence>
<dbReference type="Pfam" id="PF01168">
    <property type="entry name" value="Ala_racemase_N"/>
    <property type="match status" value="1"/>
</dbReference>
<dbReference type="STRING" id="39029.BSR42_10625"/>
<comment type="caution">
    <text evidence="6">The sequence shown here is derived from an EMBL/GenBank/DDBJ whole genome shotgun (WGS) entry which is preliminary data.</text>
</comment>
<dbReference type="InParanoid" id="A0A0J6WT81"/>
<dbReference type="GO" id="GO:0030170">
    <property type="term" value="F:pyridoxal phosphate binding"/>
    <property type="evidence" value="ECO:0007669"/>
    <property type="project" value="UniProtKB-UniRule"/>
</dbReference>
<dbReference type="EMBL" id="LEKT01000049">
    <property type="protein sequence ID" value="KMO85714.1"/>
    <property type="molecule type" value="Genomic_DNA"/>
</dbReference>
<dbReference type="CDD" id="cd00635">
    <property type="entry name" value="PLPDE_III_YBL036c_like"/>
    <property type="match status" value="1"/>
</dbReference>
<dbReference type="FunFam" id="3.20.20.10:FF:000018">
    <property type="entry name" value="Pyridoxal phosphate homeostasis protein"/>
    <property type="match status" value="1"/>
</dbReference>
<evidence type="ECO:0000313" key="7">
    <source>
        <dbReference type="Proteomes" id="UP000036503"/>
    </source>
</evidence>
<dbReference type="PANTHER" id="PTHR10146">
    <property type="entry name" value="PROLINE SYNTHETASE CO-TRANSCRIBED BACTERIAL HOMOLOG PROTEIN"/>
    <property type="match status" value="1"/>
</dbReference>
<comment type="cofactor">
    <cofactor evidence="3">
        <name>pyridoxal 5'-phosphate</name>
        <dbReference type="ChEBI" id="CHEBI:597326"/>
    </cofactor>
</comment>
<evidence type="ECO:0000256" key="1">
    <source>
        <dbReference type="ARBA" id="ARBA00022898"/>
    </source>
</evidence>
<dbReference type="Gene3D" id="3.20.20.10">
    <property type="entry name" value="Alanine racemase"/>
    <property type="match status" value="1"/>
</dbReference>
<dbReference type="AlphaFoldDB" id="A0A0J6WT81"/>
<feature type="modified residue" description="N6-(pyridoxal phosphate)lysine" evidence="2 3">
    <location>
        <position position="33"/>
    </location>
</feature>
<protein>
    <recommendedName>
        <fullName evidence="2">Pyridoxal phosphate homeostasis protein</fullName>
        <shortName evidence="2">PLP homeostasis protein</shortName>
    </recommendedName>
</protein>
<feature type="domain" description="Alanine racemase N-terminal" evidence="5">
    <location>
        <begin position="6"/>
        <end position="224"/>
    </location>
</feature>
<dbReference type="RefSeq" id="WP_048515097.1">
    <property type="nucleotide sequence ID" value="NZ_FUXD01000041.1"/>
</dbReference>
<dbReference type="HAMAP" id="MF_02087">
    <property type="entry name" value="PLP_homeostasis"/>
    <property type="match status" value="1"/>
</dbReference>
<dbReference type="PATRIC" id="fig|1122219.3.peg.2387"/>
<dbReference type="InterPro" id="IPR001608">
    <property type="entry name" value="Ala_racemase_N"/>
</dbReference>
<evidence type="ECO:0000259" key="5">
    <source>
        <dbReference type="Pfam" id="PF01168"/>
    </source>
</evidence>
<dbReference type="PANTHER" id="PTHR10146:SF14">
    <property type="entry name" value="PYRIDOXAL PHOSPHATE HOMEOSTASIS PROTEIN"/>
    <property type="match status" value="1"/>
</dbReference>
<dbReference type="InterPro" id="IPR029066">
    <property type="entry name" value="PLP-binding_barrel"/>
</dbReference>
<dbReference type="SUPFAM" id="SSF51419">
    <property type="entry name" value="PLP-binding barrel"/>
    <property type="match status" value="1"/>
</dbReference>
<accession>A0A0J6WT81</accession>
<sequence>MIKENIEAVKKRMADAAARAGRTDEITLVAVTKNHPVEYMKEAAADGITDVGENRIQEALQKREAFPDNQLKWHLIGHLQTNKAKHGVACFDLIHSIDSEHLLRAVDKEAAKLGKVQDILLQVNVAREESKFGMDVEAFPAMCELAETLTHVRVQGLMCIAPNYEHIEDVRPVFRIAGALYEDMKSKFSDGQVRYLSMGMTHDFEIAIEEGANIVRVGTAIFGPRNY</sequence>
<dbReference type="OrthoDB" id="9804072at2"/>
<organism evidence="6 7">
    <name type="scientific">Megasphaera cerevisiae DSM 20462</name>
    <dbReference type="NCBI Taxonomy" id="1122219"/>
    <lineage>
        <taxon>Bacteria</taxon>
        <taxon>Bacillati</taxon>
        <taxon>Bacillota</taxon>
        <taxon>Negativicutes</taxon>
        <taxon>Veillonellales</taxon>
        <taxon>Veillonellaceae</taxon>
        <taxon>Megasphaera</taxon>
    </lineage>
</organism>
<reference evidence="6 7" key="1">
    <citation type="submission" date="2015-06" db="EMBL/GenBank/DDBJ databases">
        <title>Draft genome sequence of beer spoilage bacterium Megasphaera cerevisiae type strain 20462.</title>
        <authorList>
            <person name="Kutumbaka K."/>
            <person name="Pasmowitz J."/>
            <person name="Mategko J."/>
            <person name="Reyes D."/>
            <person name="Friedrich A."/>
            <person name="Han S."/>
            <person name="Martens-Habbena W."/>
            <person name="Neal-McKinney J."/>
            <person name="Janagama H.K."/>
            <person name="Nadala C."/>
            <person name="Samadpour M."/>
        </authorList>
    </citation>
    <scope>NUCLEOTIDE SEQUENCE [LARGE SCALE GENOMIC DNA]</scope>
    <source>
        <strain evidence="6 7">DSM 20462</strain>
    </source>
</reference>
<evidence type="ECO:0000256" key="2">
    <source>
        <dbReference type="HAMAP-Rule" id="MF_02087"/>
    </source>
</evidence>
<evidence type="ECO:0000256" key="4">
    <source>
        <dbReference type="RuleBase" id="RU004514"/>
    </source>
</evidence>
<evidence type="ECO:0000313" key="6">
    <source>
        <dbReference type="EMBL" id="KMO85714.1"/>
    </source>
</evidence>